<evidence type="ECO:0000313" key="6">
    <source>
        <dbReference type="EMBL" id="KAL1213421.1"/>
    </source>
</evidence>
<keyword evidence="3" id="KW-0963">Cytoplasm</keyword>
<sequence length="178" mass="20330">MAMEGLGQSSEEKVSDMMQFIGDFMSDSVKDRSSAEHAFNLVKQNCHEDLASNLCLFQESPKEKKRAMAAVLLRKLLTGNFLQQLSPNLKSNVTTKLLLRLNEEEQKDIRMKLCLVVFAVASVYLPEWPEFWPFFCRSSDSTENRHLESALLILVKLSPETMMLNMQCIQLLFSNSLC</sequence>
<name>A0ABD1BHY2_CARAN</name>
<dbReference type="EMBL" id="JBANAX010000342">
    <property type="protein sequence ID" value="KAL1213421.1"/>
    <property type="molecule type" value="Genomic_DNA"/>
</dbReference>
<dbReference type="GO" id="GO:0005737">
    <property type="term" value="C:cytoplasm"/>
    <property type="evidence" value="ECO:0007669"/>
    <property type="project" value="UniProtKB-SubCell"/>
</dbReference>
<evidence type="ECO:0000313" key="7">
    <source>
        <dbReference type="Proteomes" id="UP001558713"/>
    </source>
</evidence>
<evidence type="ECO:0000256" key="5">
    <source>
        <dbReference type="ARBA" id="ARBA00022927"/>
    </source>
</evidence>
<accession>A0ABD1BHY2</accession>
<proteinExistence type="predicted"/>
<evidence type="ECO:0008006" key="8">
    <source>
        <dbReference type="Google" id="ProtNLM"/>
    </source>
</evidence>
<evidence type="ECO:0000256" key="2">
    <source>
        <dbReference type="ARBA" id="ARBA00022448"/>
    </source>
</evidence>
<evidence type="ECO:0000256" key="3">
    <source>
        <dbReference type="ARBA" id="ARBA00022490"/>
    </source>
</evidence>
<keyword evidence="2" id="KW-0813">Transport</keyword>
<gene>
    <name evidence="6" type="ORF">V5N11_002579</name>
</gene>
<dbReference type="GO" id="GO:0015031">
    <property type="term" value="P:protein transport"/>
    <property type="evidence" value="ECO:0007669"/>
    <property type="project" value="UniProtKB-KW"/>
</dbReference>
<dbReference type="AlphaFoldDB" id="A0ABD1BHY2"/>
<keyword evidence="4" id="KW-0677">Repeat</keyword>
<keyword evidence="7" id="KW-1185">Reference proteome</keyword>
<evidence type="ECO:0000256" key="4">
    <source>
        <dbReference type="ARBA" id="ARBA00022737"/>
    </source>
</evidence>
<dbReference type="InterPro" id="IPR016024">
    <property type="entry name" value="ARM-type_fold"/>
</dbReference>
<dbReference type="InterPro" id="IPR040122">
    <property type="entry name" value="Importin_beta"/>
</dbReference>
<evidence type="ECO:0000256" key="1">
    <source>
        <dbReference type="ARBA" id="ARBA00004496"/>
    </source>
</evidence>
<dbReference type="Gene3D" id="1.25.10.10">
    <property type="entry name" value="Leucine-rich Repeat Variant"/>
    <property type="match status" value="1"/>
</dbReference>
<keyword evidence="5" id="KW-0653">Protein transport</keyword>
<comment type="subcellular location">
    <subcellularLocation>
        <location evidence="1">Cytoplasm</location>
    </subcellularLocation>
</comment>
<dbReference type="InterPro" id="IPR011989">
    <property type="entry name" value="ARM-like"/>
</dbReference>
<dbReference type="PANTHER" id="PTHR10527">
    <property type="entry name" value="IMPORTIN BETA"/>
    <property type="match status" value="1"/>
</dbReference>
<comment type="caution">
    <text evidence="6">The sequence shown here is derived from an EMBL/GenBank/DDBJ whole genome shotgun (WGS) entry which is preliminary data.</text>
</comment>
<reference evidence="6 7" key="1">
    <citation type="submission" date="2024-04" db="EMBL/GenBank/DDBJ databases">
        <title>Genome assembly C_amara_ONT_v2.</title>
        <authorList>
            <person name="Yant L."/>
            <person name="Moore C."/>
            <person name="Slenker M."/>
        </authorList>
    </citation>
    <scope>NUCLEOTIDE SEQUENCE [LARGE SCALE GENOMIC DNA]</scope>
    <source>
        <tissue evidence="6">Leaf</tissue>
    </source>
</reference>
<protein>
    <recommendedName>
        <fullName evidence="8">Exportin-1/Importin-beta-like domain-containing protein</fullName>
    </recommendedName>
</protein>
<organism evidence="6 7">
    <name type="scientific">Cardamine amara subsp. amara</name>
    <dbReference type="NCBI Taxonomy" id="228776"/>
    <lineage>
        <taxon>Eukaryota</taxon>
        <taxon>Viridiplantae</taxon>
        <taxon>Streptophyta</taxon>
        <taxon>Embryophyta</taxon>
        <taxon>Tracheophyta</taxon>
        <taxon>Spermatophyta</taxon>
        <taxon>Magnoliopsida</taxon>
        <taxon>eudicotyledons</taxon>
        <taxon>Gunneridae</taxon>
        <taxon>Pentapetalae</taxon>
        <taxon>rosids</taxon>
        <taxon>malvids</taxon>
        <taxon>Brassicales</taxon>
        <taxon>Brassicaceae</taxon>
        <taxon>Cardamineae</taxon>
        <taxon>Cardamine</taxon>
    </lineage>
</organism>
<dbReference type="Proteomes" id="UP001558713">
    <property type="component" value="Unassembled WGS sequence"/>
</dbReference>
<dbReference type="SUPFAM" id="SSF48371">
    <property type="entry name" value="ARM repeat"/>
    <property type="match status" value="1"/>
</dbReference>